<feature type="coiled-coil region" evidence="1">
    <location>
        <begin position="137"/>
        <end position="164"/>
    </location>
</feature>
<feature type="transmembrane region" description="Helical" evidence="2">
    <location>
        <begin position="120"/>
        <end position="140"/>
    </location>
</feature>
<comment type="caution">
    <text evidence="3">The sequence shown here is derived from an EMBL/GenBank/DDBJ whole genome shotgun (WGS) entry which is preliminary data.</text>
</comment>
<feature type="transmembrane region" description="Helical" evidence="2">
    <location>
        <begin position="65"/>
        <end position="87"/>
    </location>
</feature>
<accession>A0ABP9UHL5</accession>
<sequence>MHGWDIEEALGAGLAEGVKRGFALFSCLSIAAVLAVGTSWVGVAIERFLPSAVDEWLVAVEKLEWLSPIGILAILVTLVACAVRAFASDEFFPREYFRFLAALSIFAVLAAPRWGWERFISLGVLVGCLGSIWFVCMAIAQARWAKYQAELMALKEENQRKREELGKKFG</sequence>
<evidence type="ECO:0000313" key="4">
    <source>
        <dbReference type="Proteomes" id="UP001476282"/>
    </source>
</evidence>
<feature type="transmembrane region" description="Helical" evidence="2">
    <location>
        <begin position="21"/>
        <end position="45"/>
    </location>
</feature>
<keyword evidence="2" id="KW-0812">Transmembrane</keyword>
<gene>
    <name evidence="3" type="ORF">Hsar01_00041</name>
</gene>
<dbReference type="Proteomes" id="UP001476282">
    <property type="component" value="Unassembled WGS sequence"/>
</dbReference>
<name>A0ABP9UHL5_9BACT</name>
<keyword evidence="2" id="KW-0472">Membrane</keyword>
<evidence type="ECO:0000313" key="3">
    <source>
        <dbReference type="EMBL" id="GAA5480837.1"/>
    </source>
</evidence>
<protein>
    <submittedName>
        <fullName evidence="3">Uncharacterized protein</fullName>
    </submittedName>
</protein>
<evidence type="ECO:0000256" key="2">
    <source>
        <dbReference type="SAM" id="Phobius"/>
    </source>
</evidence>
<dbReference type="EMBL" id="BAABRI010000001">
    <property type="protein sequence ID" value="GAA5480837.1"/>
    <property type="molecule type" value="Genomic_DNA"/>
</dbReference>
<keyword evidence="4" id="KW-1185">Reference proteome</keyword>
<organism evidence="3 4">
    <name type="scientific">Haloferula sargassicola</name>
    <dbReference type="NCBI Taxonomy" id="490096"/>
    <lineage>
        <taxon>Bacteria</taxon>
        <taxon>Pseudomonadati</taxon>
        <taxon>Verrucomicrobiota</taxon>
        <taxon>Verrucomicrobiia</taxon>
        <taxon>Verrucomicrobiales</taxon>
        <taxon>Verrucomicrobiaceae</taxon>
        <taxon>Haloferula</taxon>
    </lineage>
</organism>
<proteinExistence type="predicted"/>
<dbReference type="RefSeq" id="WP_353564995.1">
    <property type="nucleotide sequence ID" value="NZ_BAABRI010000001.1"/>
</dbReference>
<feature type="transmembrane region" description="Helical" evidence="2">
    <location>
        <begin position="96"/>
        <end position="114"/>
    </location>
</feature>
<keyword evidence="2" id="KW-1133">Transmembrane helix</keyword>
<keyword evidence="1" id="KW-0175">Coiled coil</keyword>
<reference evidence="3 4" key="1">
    <citation type="submission" date="2024-02" db="EMBL/GenBank/DDBJ databases">
        <title>Haloferula sargassicola NBRC 104335.</title>
        <authorList>
            <person name="Ichikawa N."/>
            <person name="Katano-Makiyama Y."/>
            <person name="Hidaka K."/>
        </authorList>
    </citation>
    <scope>NUCLEOTIDE SEQUENCE [LARGE SCALE GENOMIC DNA]</scope>
    <source>
        <strain evidence="3 4">NBRC 104335</strain>
    </source>
</reference>
<evidence type="ECO:0000256" key="1">
    <source>
        <dbReference type="SAM" id="Coils"/>
    </source>
</evidence>